<name>A0A7S1JFN4_9EUGL</name>
<accession>A0A7S1JFN4</accession>
<proteinExistence type="predicted"/>
<sequence length="248" mass="27308">MSHPFRDITNQVNGRKPPIAEGPFKPNNCNQRKNHHRNAPPPLCLSSLPMAIPSQSDSMRPPMLSPMGQHHSMSMSPANVSFGESLTRRGSGILSRSNSILTTPTMRSQSFCGTPTTPMGTGLWSPRTPMDRPIVLTQYQLGTPMSGVCQDMHSNDDEDYCPWAPMKTVEKESDVHPRVVPFRSLESPSLENYSFGTNPNSHSFSSSGSSGCNQAAHYAHSKKLSFSRSSSITGCDLERHLSMDAQMW</sequence>
<evidence type="ECO:0000313" key="2">
    <source>
        <dbReference type="EMBL" id="CAD9041775.1"/>
    </source>
</evidence>
<dbReference type="EMBL" id="HBGA01144768">
    <property type="protein sequence ID" value="CAD9041775.1"/>
    <property type="molecule type" value="Transcribed_RNA"/>
</dbReference>
<feature type="region of interest" description="Disordered" evidence="1">
    <location>
        <begin position="1"/>
        <end position="40"/>
    </location>
</feature>
<gene>
    <name evidence="2" type="ORF">EGYM00392_LOCUS52952</name>
</gene>
<feature type="compositionally biased region" description="Polar residues" evidence="1">
    <location>
        <begin position="105"/>
        <end position="119"/>
    </location>
</feature>
<dbReference type="AlphaFoldDB" id="A0A7S1JFN4"/>
<reference evidence="2" key="1">
    <citation type="submission" date="2021-01" db="EMBL/GenBank/DDBJ databases">
        <authorList>
            <person name="Corre E."/>
            <person name="Pelletier E."/>
            <person name="Niang G."/>
            <person name="Scheremetjew M."/>
            <person name="Finn R."/>
            <person name="Kale V."/>
            <person name="Holt S."/>
            <person name="Cochrane G."/>
            <person name="Meng A."/>
            <person name="Brown T."/>
            <person name="Cohen L."/>
        </authorList>
    </citation>
    <scope>NUCLEOTIDE SEQUENCE</scope>
    <source>
        <strain evidence="2">NIES-381</strain>
    </source>
</reference>
<evidence type="ECO:0000256" key="1">
    <source>
        <dbReference type="SAM" id="MobiDB-lite"/>
    </source>
</evidence>
<feature type="region of interest" description="Disordered" evidence="1">
    <location>
        <begin position="105"/>
        <end position="127"/>
    </location>
</feature>
<organism evidence="2">
    <name type="scientific">Eutreptiella gymnastica</name>
    <dbReference type="NCBI Taxonomy" id="73025"/>
    <lineage>
        <taxon>Eukaryota</taxon>
        <taxon>Discoba</taxon>
        <taxon>Euglenozoa</taxon>
        <taxon>Euglenida</taxon>
        <taxon>Spirocuta</taxon>
        <taxon>Euglenophyceae</taxon>
        <taxon>Eutreptiales</taxon>
        <taxon>Eutreptiaceae</taxon>
        <taxon>Eutreptiella</taxon>
    </lineage>
</organism>
<protein>
    <submittedName>
        <fullName evidence="2">Uncharacterized protein</fullName>
    </submittedName>
</protein>